<dbReference type="Proteomes" id="UP000015103">
    <property type="component" value="Unassembled WGS sequence"/>
</dbReference>
<protein>
    <submittedName>
        <fullName evidence="1">Uncharacterized protein</fullName>
    </submittedName>
</protein>
<dbReference type="HOGENOM" id="CLU_1717857_0_0_1"/>
<name>T1HV16_RHOPR</name>
<keyword evidence="2" id="KW-1185">Reference proteome</keyword>
<proteinExistence type="predicted"/>
<reference evidence="1" key="1">
    <citation type="submission" date="2015-05" db="UniProtKB">
        <authorList>
            <consortium name="EnsemblMetazoa"/>
        </authorList>
    </citation>
    <scope>IDENTIFICATION</scope>
</reference>
<dbReference type="InParanoid" id="T1HV16"/>
<evidence type="ECO:0000313" key="2">
    <source>
        <dbReference type="Proteomes" id="UP000015103"/>
    </source>
</evidence>
<dbReference type="eggNOG" id="ENOG502SU07">
    <property type="taxonomic scope" value="Eukaryota"/>
</dbReference>
<accession>T1HV16</accession>
<sequence length="153" mass="17925">MNILFEKMFSKCIYCDKLHLCTYREKIHRSLITSRRWRERMSEALLPLMITDDRLKGIFHRWNLLTSSEKAAIDEQIEASEYLDIYSSVKEALTRWENIQDVQGAPGFEPGTYAFTCDSRLDEELPNVLKKMELLVKAIYSNHYGHIEDGDVS</sequence>
<dbReference type="VEuPathDB" id="VectorBase:RPRC007886"/>
<dbReference type="EnsemblMetazoa" id="RPRC007886-RA">
    <property type="protein sequence ID" value="RPRC007886-PA"/>
    <property type="gene ID" value="RPRC007886"/>
</dbReference>
<evidence type="ECO:0000313" key="1">
    <source>
        <dbReference type="EnsemblMetazoa" id="RPRC007886-PA"/>
    </source>
</evidence>
<dbReference type="AlphaFoldDB" id="T1HV16"/>
<organism evidence="1 2">
    <name type="scientific">Rhodnius prolixus</name>
    <name type="common">Triatomid bug</name>
    <dbReference type="NCBI Taxonomy" id="13249"/>
    <lineage>
        <taxon>Eukaryota</taxon>
        <taxon>Metazoa</taxon>
        <taxon>Ecdysozoa</taxon>
        <taxon>Arthropoda</taxon>
        <taxon>Hexapoda</taxon>
        <taxon>Insecta</taxon>
        <taxon>Pterygota</taxon>
        <taxon>Neoptera</taxon>
        <taxon>Paraneoptera</taxon>
        <taxon>Hemiptera</taxon>
        <taxon>Heteroptera</taxon>
        <taxon>Panheteroptera</taxon>
        <taxon>Cimicomorpha</taxon>
        <taxon>Reduviidae</taxon>
        <taxon>Triatominae</taxon>
        <taxon>Rhodnius</taxon>
    </lineage>
</organism>
<dbReference type="EMBL" id="ACPB03018896">
    <property type="status" value="NOT_ANNOTATED_CDS"/>
    <property type="molecule type" value="Genomic_DNA"/>
</dbReference>